<dbReference type="InterPro" id="IPR015422">
    <property type="entry name" value="PyrdxlP-dep_Trfase_small"/>
</dbReference>
<comment type="similarity">
    <text evidence="1 5">Belongs to the class-III pyridoxal-phosphate-dependent aminotransferase family.</text>
</comment>
<dbReference type="PIRSF" id="PIRSF000521">
    <property type="entry name" value="Transaminase_4ab_Lys_Orn"/>
    <property type="match status" value="1"/>
</dbReference>
<proteinExistence type="inferred from homology"/>
<gene>
    <name evidence="6" type="ORF">HM131_02920</name>
</gene>
<keyword evidence="4 5" id="KW-0663">Pyridoxal phosphate</keyword>
<dbReference type="GO" id="GO:0030170">
    <property type="term" value="F:pyridoxal phosphate binding"/>
    <property type="evidence" value="ECO:0007669"/>
    <property type="project" value="InterPro"/>
</dbReference>
<dbReference type="Gene3D" id="3.40.640.10">
    <property type="entry name" value="Type I PLP-dependent aspartate aminotransferase-like (Major domain)"/>
    <property type="match status" value="1"/>
</dbReference>
<dbReference type="STRING" id="402384.HM131_02920"/>
<dbReference type="PANTHER" id="PTHR43094">
    <property type="entry name" value="AMINOTRANSFERASE"/>
    <property type="match status" value="1"/>
</dbReference>
<dbReference type="SUPFAM" id="SSF53383">
    <property type="entry name" value="PLP-dependent transferases"/>
    <property type="match status" value="1"/>
</dbReference>
<evidence type="ECO:0000256" key="5">
    <source>
        <dbReference type="RuleBase" id="RU003560"/>
    </source>
</evidence>
<dbReference type="InterPro" id="IPR005814">
    <property type="entry name" value="Aminotrans_3"/>
</dbReference>
<dbReference type="EMBL" id="CP020772">
    <property type="protein sequence ID" value="ARI75839.1"/>
    <property type="molecule type" value="Genomic_DNA"/>
</dbReference>
<dbReference type="PANTHER" id="PTHR43094:SF1">
    <property type="entry name" value="AMINOTRANSFERASE CLASS-III"/>
    <property type="match status" value="1"/>
</dbReference>
<dbReference type="Pfam" id="PF00202">
    <property type="entry name" value="Aminotran_3"/>
    <property type="match status" value="1"/>
</dbReference>
<accession>A0A1W5ZRC7</accession>
<dbReference type="InterPro" id="IPR015421">
    <property type="entry name" value="PyrdxlP-dep_Trfase_major"/>
</dbReference>
<dbReference type="OrthoDB" id="9807885at2"/>
<evidence type="ECO:0000256" key="1">
    <source>
        <dbReference type="ARBA" id="ARBA00008954"/>
    </source>
</evidence>
<dbReference type="InterPro" id="IPR015424">
    <property type="entry name" value="PyrdxlP-dep_Trfase"/>
</dbReference>
<sequence length="455" mass="49880">MNQSYLIKPVMRDFYPTAMYGQGVFIYDKRGKKYLDGSSGAVTSSIGHAVPEIIEVIYEQAKKISFVYRSQFTTEPAEKLAEKLNQLVFGEEDEYFSFFVNSGSEATETALKIAIQYWQEKGNFRKNKVISRWSSYHGITMGALSMSGHIGRRERFVSLLERLPTISSPNCYRCPFNQKYPSCQLMCANELETAIRREGADNIAAFIAEPIVGAAGGVIVPPEGYYQMVREICNDHDILFIADEVMTGIGRTGKMFAMEHWGVKPDIIALGKGMSAGYTPMAATLASGKVMKPILAGSASVMSGHTYSANPQSAAVALAVINYIEKNDLVQKSEVSGNYLMNLLKEVAVKYPIIGDIRGKGLMIGVEFVSNILTKHPFQKELSLTSKLVETARDKGLLIYPATAGIEGGGGDAVIIAPPINITKQEVDLLVNLFEKMVDEIQEDLSVQGVVDSIG</sequence>
<evidence type="ECO:0000256" key="2">
    <source>
        <dbReference type="ARBA" id="ARBA00022576"/>
    </source>
</evidence>
<protein>
    <submittedName>
        <fullName evidence="6">Aspartate aminotransferase family protein</fullName>
    </submittedName>
</protein>
<dbReference type="NCBIfam" id="NF005375">
    <property type="entry name" value="PRK06917.1"/>
    <property type="match status" value="1"/>
</dbReference>
<reference evidence="6 7" key="1">
    <citation type="submission" date="2017-04" db="EMBL/GenBank/DDBJ databases">
        <title>The whole genome sequencing and assembly of Halobacillus mangrovi strain.</title>
        <authorList>
            <person name="Lee S.-J."/>
            <person name="Park M.-K."/>
            <person name="Kim J.-Y."/>
            <person name="Lee Y.-J."/>
            <person name="Yi H."/>
            <person name="Bahn Y.-S."/>
            <person name="Kim J.F."/>
            <person name="Lee D.-W."/>
        </authorList>
    </citation>
    <scope>NUCLEOTIDE SEQUENCE [LARGE SCALE GENOMIC DNA]</scope>
    <source>
        <strain evidence="6 7">KTB 131</strain>
    </source>
</reference>
<evidence type="ECO:0000256" key="3">
    <source>
        <dbReference type="ARBA" id="ARBA00022679"/>
    </source>
</evidence>
<dbReference type="InterPro" id="IPR049704">
    <property type="entry name" value="Aminotrans_3_PPA_site"/>
</dbReference>
<name>A0A1W5ZRC7_9BACI</name>
<organism evidence="6 7">
    <name type="scientific">Halobacillus mangrovi</name>
    <dbReference type="NCBI Taxonomy" id="402384"/>
    <lineage>
        <taxon>Bacteria</taxon>
        <taxon>Bacillati</taxon>
        <taxon>Bacillota</taxon>
        <taxon>Bacilli</taxon>
        <taxon>Bacillales</taxon>
        <taxon>Bacillaceae</taxon>
        <taxon>Halobacillus</taxon>
    </lineage>
</organism>
<keyword evidence="2 6" id="KW-0032">Aminotransferase</keyword>
<dbReference type="KEGG" id="hmn:HM131_02920"/>
<dbReference type="Gene3D" id="3.90.1150.10">
    <property type="entry name" value="Aspartate Aminotransferase, domain 1"/>
    <property type="match status" value="1"/>
</dbReference>
<dbReference type="CDD" id="cd00610">
    <property type="entry name" value="OAT_like"/>
    <property type="match status" value="1"/>
</dbReference>
<dbReference type="FunFam" id="3.40.640.10:FF:000014">
    <property type="entry name" value="Adenosylmethionine-8-amino-7-oxononanoate aminotransferase, probable"/>
    <property type="match status" value="1"/>
</dbReference>
<dbReference type="RefSeq" id="WP_085027765.1">
    <property type="nucleotide sequence ID" value="NZ_CP020772.1"/>
</dbReference>
<evidence type="ECO:0000313" key="7">
    <source>
        <dbReference type="Proteomes" id="UP000192527"/>
    </source>
</evidence>
<dbReference type="PROSITE" id="PS00600">
    <property type="entry name" value="AA_TRANSFER_CLASS_3"/>
    <property type="match status" value="1"/>
</dbReference>
<dbReference type="AlphaFoldDB" id="A0A1W5ZRC7"/>
<evidence type="ECO:0000256" key="4">
    <source>
        <dbReference type="ARBA" id="ARBA00022898"/>
    </source>
</evidence>
<keyword evidence="7" id="KW-1185">Reference proteome</keyword>
<evidence type="ECO:0000313" key="6">
    <source>
        <dbReference type="EMBL" id="ARI75839.1"/>
    </source>
</evidence>
<dbReference type="GO" id="GO:0008483">
    <property type="term" value="F:transaminase activity"/>
    <property type="evidence" value="ECO:0007669"/>
    <property type="project" value="UniProtKB-KW"/>
</dbReference>
<dbReference type="Proteomes" id="UP000192527">
    <property type="component" value="Chromosome"/>
</dbReference>
<keyword evidence="3 6" id="KW-0808">Transferase</keyword>